<evidence type="ECO:0000256" key="3">
    <source>
        <dbReference type="ARBA" id="ARBA00022448"/>
    </source>
</evidence>
<accession>A0A1V9YE75</accession>
<feature type="transmembrane region" description="Helical" evidence="10">
    <location>
        <begin position="87"/>
        <end position="106"/>
    </location>
</feature>
<dbReference type="InterPro" id="IPR036640">
    <property type="entry name" value="ABC1_TM_sf"/>
</dbReference>
<keyword evidence="14" id="KW-1185">Reference proteome</keyword>
<keyword evidence="7" id="KW-0067">ATP-binding</keyword>
<feature type="non-terminal residue" evidence="13">
    <location>
        <position position="1"/>
    </location>
</feature>
<dbReference type="InterPro" id="IPR044726">
    <property type="entry name" value="ABCC_6TM_D2"/>
</dbReference>
<comment type="subcellular location">
    <subcellularLocation>
        <location evidence="1">Vacuole membrane</location>
        <topology evidence="1">Multi-pass membrane protein</topology>
    </subcellularLocation>
</comment>
<dbReference type="PANTHER" id="PTHR24223">
    <property type="entry name" value="ATP-BINDING CASSETTE SUB-FAMILY C"/>
    <property type="match status" value="1"/>
</dbReference>
<feature type="non-terminal residue" evidence="13">
    <location>
        <position position="655"/>
    </location>
</feature>
<evidence type="ECO:0000313" key="13">
    <source>
        <dbReference type="EMBL" id="OQR84043.1"/>
    </source>
</evidence>
<dbReference type="Gene3D" id="3.40.50.300">
    <property type="entry name" value="P-loop containing nucleotide triphosphate hydrolases"/>
    <property type="match status" value="1"/>
</dbReference>
<dbReference type="InterPro" id="IPR027417">
    <property type="entry name" value="P-loop_NTPase"/>
</dbReference>
<dbReference type="AlphaFoldDB" id="A0A1V9YE75"/>
<protein>
    <submittedName>
        <fullName evidence="13">Multidrug resistance-associated protein 1</fullName>
    </submittedName>
</protein>
<evidence type="ECO:0000256" key="10">
    <source>
        <dbReference type="SAM" id="Phobius"/>
    </source>
</evidence>
<dbReference type="Gene3D" id="1.20.1560.10">
    <property type="entry name" value="ABC transporter type 1, transmembrane domain"/>
    <property type="match status" value="1"/>
</dbReference>
<dbReference type="Proteomes" id="UP000243579">
    <property type="component" value="Unassembled WGS sequence"/>
</dbReference>
<evidence type="ECO:0000256" key="4">
    <source>
        <dbReference type="ARBA" id="ARBA00022692"/>
    </source>
</evidence>
<keyword evidence="5" id="KW-0677">Repeat</keyword>
<dbReference type="PANTHER" id="PTHR24223:SF443">
    <property type="entry name" value="MULTIDRUG-RESISTANCE LIKE PROTEIN 1, ISOFORM I"/>
    <property type="match status" value="1"/>
</dbReference>
<organism evidence="13 14">
    <name type="scientific">Achlya hypogyna</name>
    <name type="common">Oomycete</name>
    <name type="synonym">Protoachlya hypogyna</name>
    <dbReference type="NCBI Taxonomy" id="1202772"/>
    <lineage>
        <taxon>Eukaryota</taxon>
        <taxon>Sar</taxon>
        <taxon>Stramenopiles</taxon>
        <taxon>Oomycota</taxon>
        <taxon>Saprolegniomycetes</taxon>
        <taxon>Saprolegniales</taxon>
        <taxon>Achlyaceae</taxon>
        <taxon>Achlya</taxon>
    </lineage>
</organism>
<evidence type="ECO:0000256" key="8">
    <source>
        <dbReference type="ARBA" id="ARBA00022989"/>
    </source>
</evidence>
<feature type="transmembrane region" description="Helical" evidence="10">
    <location>
        <begin position="219"/>
        <end position="248"/>
    </location>
</feature>
<dbReference type="STRING" id="1202772.A0A1V9YE75"/>
<dbReference type="InterPro" id="IPR017871">
    <property type="entry name" value="ABC_transporter-like_CS"/>
</dbReference>
<sequence length="655" mass="71863">LKARPSVAIDDDLATDDAAAGPHHDLLLTPSLSSPYPTEFDGLVFTPFDATADMVYDEVADGRLVQDEERSHGRVSSAVFRNYLRQIGGWPMAVYLVVVLSLWQGLSIGSDLWLSRWSAAAEAESHDAFVAQARWYLSVYAALAFAGVVMTVFRTLSIYIAGLKASRRLFEDMTKALLRAPMSFFDTNPLGRILNRYSGDMSTVDQQIPSSLSAMLANIFIVGFSLATTVLVVRWLALLLLPLLFWYLRVGQFYIQPAREMERVGKTARSPMLNLISEAIEGALVIRAFGPKQVRRFQRLHHHNVDGSSRATWASQVVTQWFSLRIQLISAHMILVVALALVLMRAYLGAGLVGLVLNYALTVLPQLENIVRIWSSLETAMVGPERLAEYANVPSEAPRVVPGAVAHDWPASGRLTFRNMSFRYKATDPLVLKDVSVDIASGEKVGIVGRTGAGKSSLTMALFRINEVAGGAIELDGVDTKSVGVKTLRESIAIIPQNPVLFKGSLRGYLDPFGAFADAQLWAALTKVQMHARVAGVEGQLESAVEENGENFSVGERQMLCMARALLRNARVVVMDEATAAIDHETDQTLQRVIRTEFAASTVLTIAHRLDTVLDCDRILVFDQGRLVQCDSPQTLIAAGDGIFYDLCNEGGYLD</sequence>
<evidence type="ECO:0000259" key="11">
    <source>
        <dbReference type="PROSITE" id="PS50893"/>
    </source>
</evidence>
<dbReference type="InterPro" id="IPR003593">
    <property type="entry name" value="AAA+_ATPase"/>
</dbReference>
<reference evidence="13 14" key="1">
    <citation type="journal article" date="2014" name="Genome Biol. Evol.">
        <title>The secreted proteins of Achlya hypogyna and Thraustotheca clavata identify the ancestral oomycete secretome and reveal gene acquisitions by horizontal gene transfer.</title>
        <authorList>
            <person name="Misner I."/>
            <person name="Blouin N."/>
            <person name="Leonard G."/>
            <person name="Richards T.A."/>
            <person name="Lane C.E."/>
        </authorList>
    </citation>
    <scope>NUCLEOTIDE SEQUENCE [LARGE SCALE GENOMIC DNA]</scope>
    <source>
        <strain evidence="13 14">ATCC 48635</strain>
    </source>
</reference>
<dbReference type="SMART" id="SM00382">
    <property type="entry name" value="AAA"/>
    <property type="match status" value="1"/>
</dbReference>
<evidence type="ECO:0000256" key="2">
    <source>
        <dbReference type="ARBA" id="ARBA00009726"/>
    </source>
</evidence>
<dbReference type="EMBL" id="JNBR01001959">
    <property type="protein sequence ID" value="OQR84043.1"/>
    <property type="molecule type" value="Genomic_DNA"/>
</dbReference>
<dbReference type="FunFam" id="1.20.1560.10:FF:000063">
    <property type="entry name" value="Multidrug resistance protein ABC transporter"/>
    <property type="match status" value="1"/>
</dbReference>
<evidence type="ECO:0000256" key="1">
    <source>
        <dbReference type="ARBA" id="ARBA00004128"/>
    </source>
</evidence>
<dbReference type="FunFam" id="3.40.50.300:FF:000610">
    <property type="entry name" value="Multidrug resistance-associated ABC transporter"/>
    <property type="match status" value="1"/>
</dbReference>
<keyword evidence="4 10" id="KW-0812">Transmembrane</keyword>
<dbReference type="Pfam" id="PF00005">
    <property type="entry name" value="ABC_tran"/>
    <property type="match status" value="1"/>
</dbReference>
<dbReference type="GO" id="GO:0005774">
    <property type="term" value="C:vacuolar membrane"/>
    <property type="evidence" value="ECO:0007669"/>
    <property type="project" value="UniProtKB-SubCell"/>
</dbReference>
<keyword evidence="8 10" id="KW-1133">Transmembrane helix</keyword>
<evidence type="ECO:0000259" key="12">
    <source>
        <dbReference type="PROSITE" id="PS50929"/>
    </source>
</evidence>
<dbReference type="CDD" id="cd03244">
    <property type="entry name" value="ABCC_MRP_domain2"/>
    <property type="match status" value="1"/>
</dbReference>
<keyword evidence="9 10" id="KW-0472">Membrane</keyword>
<dbReference type="Pfam" id="PF00664">
    <property type="entry name" value="ABC_membrane"/>
    <property type="match status" value="1"/>
</dbReference>
<dbReference type="PROSITE" id="PS50893">
    <property type="entry name" value="ABC_TRANSPORTER_2"/>
    <property type="match status" value="1"/>
</dbReference>
<feature type="transmembrane region" description="Helical" evidence="10">
    <location>
        <begin position="333"/>
        <end position="361"/>
    </location>
</feature>
<evidence type="ECO:0000256" key="5">
    <source>
        <dbReference type="ARBA" id="ARBA00022737"/>
    </source>
</evidence>
<evidence type="ECO:0000256" key="6">
    <source>
        <dbReference type="ARBA" id="ARBA00022741"/>
    </source>
</evidence>
<dbReference type="SUPFAM" id="SSF52540">
    <property type="entry name" value="P-loop containing nucleoside triphosphate hydrolases"/>
    <property type="match status" value="1"/>
</dbReference>
<dbReference type="GO" id="GO:0140359">
    <property type="term" value="F:ABC-type transporter activity"/>
    <property type="evidence" value="ECO:0007669"/>
    <property type="project" value="InterPro"/>
</dbReference>
<keyword evidence="6" id="KW-0547">Nucleotide-binding</keyword>
<comment type="similarity">
    <text evidence="2">Belongs to the ABC transporter superfamily. ABCC family. Conjugate transporter (TC 3.A.1.208) subfamily.</text>
</comment>
<dbReference type="PROSITE" id="PS50929">
    <property type="entry name" value="ABC_TM1F"/>
    <property type="match status" value="1"/>
</dbReference>
<dbReference type="InterPro" id="IPR050173">
    <property type="entry name" value="ABC_transporter_C-like"/>
</dbReference>
<dbReference type="OrthoDB" id="76143at2759"/>
<feature type="domain" description="ABC transporter" evidence="11">
    <location>
        <begin position="415"/>
        <end position="649"/>
    </location>
</feature>
<dbReference type="SUPFAM" id="SSF90123">
    <property type="entry name" value="ABC transporter transmembrane region"/>
    <property type="match status" value="1"/>
</dbReference>
<proteinExistence type="inferred from homology"/>
<name>A0A1V9YE75_ACHHY</name>
<dbReference type="InterPro" id="IPR011527">
    <property type="entry name" value="ABC1_TM_dom"/>
</dbReference>
<dbReference type="GO" id="GO:0016887">
    <property type="term" value="F:ATP hydrolysis activity"/>
    <property type="evidence" value="ECO:0007669"/>
    <property type="project" value="InterPro"/>
</dbReference>
<feature type="domain" description="ABC transmembrane type-1" evidence="12">
    <location>
        <begin position="96"/>
        <end position="379"/>
    </location>
</feature>
<evidence type="ECO:0000256" key="7">
    <source>
        <dbReference type="ARBA" id="ARBA00022840"/>
    </source>
</evidence>
<evidence type="ECO:0000256" key="9">
    <source>
        <dbReference type="ARBA" id="ARBA00023136"/>
    </source>
</evidence>
<dbReference type="PROSITE" id="PS00211">
    <property type="entry name" value="ABC_TRANSPORTER_1"/>
    <property type="match status" value="1"/>
</dbReference>
<dbReference type="GO" id="GO:0005524">
    <property type="term" value="F:ATP binding"/>
    <property type="evidence" value="ECO:0007669"/>
    <property type="project" value="UniProtKB-KW"/>
</dbReference>
<keyword evidence="3" id="KW-0813">Transport</keyword>
<dbReference type="CDD" id="cd18580">
    <property type="entry name" value="ABC_6TM_ABCC_D2"/>
    <property type="match status" value="1"/>
</dbReference>
<feature type="transmembrane region" description="Helical" evidence="10">
    <location>
        <begin position="135"/>
        <end position="161"/>
    </location>
</feature>
<evidence type="ECO:0000313" key="14">
    <source>
        <dbReference type="Proteomes" id="UP000243579"/>
    </source>
</evidence>
<comment type="caution">
    <text evidence="13">The sequence shown here is derived from an EMBL/GenBank/DDBJ whole genome shotgun (WGS) entry which is preliminary data.</text>
</comment>
<dbReference type="InterPro" id="IPR003439">
    <property type="entry name" value="ABC_transporter-like_ATP-bd"/>
</dbReference>
<gene>
    <name evidence="13" type="ORF">ACHHYP_13972</name>
</gene>